<evidence type="ECO:0000313" key="1">
    <source>
        <dbReference type="EMBL" id="CAL0331112.1"/>
    </source>
</evidence>
<gene>
    <name evidence="1" type="ORF">LLUT_LOCUS32172</name>
</gene>
<name>A0AAV1YAS6_LUPLU</name>
<sequence length="249" mass="28096">MVTEIIDLTGSPSFSSQLLRPSKAPKILDFASGSVMSICPNFNGNLYYSSPEQTIWFPTSGYTYQPFHVASTIQTYMHGGSDSRAFLFPNGTRHKEPAWMQRENELFKMGLINYGNRHCCNVTNHFKWNKTPQQVQNYAASFSSHTPKPYLHNFKRRNVTYHDSNIMIRNNNPMGVSGSCSMPMIANEPKEQKTLKLFPEKHAFFPSGEANKGDTATTYGYGFQMPNGTNTSMASIGNEEVDLELRLGY</sequence>
<reference evidence="1 2" key="1">
    <citation type="submission" date="2024-03" db="EMBL/GenBank/DDBJ databases">
        <authorList>
            <person name="Martinez-Hernandez J."/>
        </authorList>
    </citation>
    <scope>NUCLEOTIDE SEQUENCE [LARGE SCALE GENOMIC DNA]</scope>
</reference>
<dbReference type="Gene3D" id="1.10.10.60">
    <property type="entry name" value="Homeodomain-like"/>
    <property type="match status" value="1"/>
</dbReference>
<proteinExistence type="predicted"/>
<comment type="caution">
    <text evidence="1">The sequence shown here is derived from an EMBL/GenBank/DDBJ whole genome shotgun (WGS) entry which is preliminary data.</text>
</comment>
<evidence type="ECO:0000313" key="2">
    <source>
        <dbReference type="Proteomes" id="UP001497480"/>
    </source>
</evidence>
<dbReference type="Proteomes" id="UP001497480">
    <property type="component" value="Unassembled WGS sequence"/>
</dbReference>
<protein>
    <submittedName>
        <fullName evidence="1">Uncharacterized protein</fullName>
    </submittedName>
</protein>
<dbReference type="EMBL" id="CAXHTB010000023">
    <property type="protein sequence ID" value="CAL0331112.1"/>
    <property type="molecule type" value="Genomic_DNA"/>
</dbReference>
<organism evidence="1 2">
    <name type="scientific">Lupinus luteus</name>
    <name type="common">European yellow lupine</name>
    <dbReference type="NCBI Taxonomy" id="3873"/>
    <lineage>
        <taxon>Eukaryota</taxon>
        <taxon>Viridiplantae</taxon>
        <taxon>Streptophyta</taxon>
        <taxon>Embryophyta</taxon>
        <taxon>Tracheophyta</taxon>
        <taxon>Spermatophyta</taxon>
        <taxon>Magnoliopsida</taxon>
        <taxon>eudicotyledons</taxon>
        <taxon>Gunneridae</taxon>
        <taxon>Pentapetalae</taxon>
        <taxon>rosids</taxon>
        <taxon>fabids</taxon>
        <taxon>Fabales</taxon>
        <taxon>Fabaceae</taxon>
        <taxon>Papilionoideae</taxon>
        <taxon>50 kb inversion clade</taxon>
        <taxon>genistoids sensu lato</taxon>
        <taxon>core genistoids</taxon>
        <taxon>Genisteae</taxon>
        <taxon>Lupinus</taxon>
    </lineage>
</organism>
<keyword evidence="2" id="KW-1185">Reference proteome</keyword>
<accession>A0AAV1YAS6</accession>
<dbReference type="AlphaFoldDB" id="A0AAV1YAS6"/>